<dbReference type="PANTHER" id="PTHR43877:SF2">
    <property type="entry name" value="AMINOALKYLPHOSPHONATE N-ACETYLTRANSFERASE-RELATED"/>
    <property type="match status" value="1"/>
</dbReference>
<dbReference type="Proteomes" id="UP000002408">
    <property type="component" value="Chromosome"/>
</dbReference>
<dbReference type="GeneID" id="5411919"/>
<dbReference type="InterPro" id="IPR050832">
    <property type="entry name" value="Bact_Acetyltransf"/>
</dbReference>
<evidence type="ECO:0000313" key="4">
    <source>
        <dbReference type="EMBL" id="ABS55302.1"/>
    </source>
</evidence>
<protein>
    <submittedName>
        <fullName evidence="4">GCN5-related N-acetyltransferase</fullName>
    </submittedName>
</protein>
<gene>
    <name evidence="4" type="ordered locus">Mboo_0784</name>
</gene>
<dbReference type="CDD" id="cd04301">
    <property type="entry name" value="NAT_SF"/>
    <property type="match status" value="1"/>
</dbReference>
<dbReference type="GO" id="GO:0016747">
    <property type="term" value="F:acyltransferase activity, transferring groups other than amino-acyl groups"/>
    <property type="evidence" value="ECO:0007669"/>
    <property type="project" value="InterPro"/>
</dbReference>
<dbReference type="InterPro" id="IPR000182">
    <property type="entry name" value="GNAT_dom"/>
</dbReference>
<evidence type="ECO:0000256" key="1">
    <source>
        <dbReference type="ARBA" id="ARBA00022679"/>
    </source>
</evidence>
<keyword evidence="1 4" id="KW-0808">Transferase</keyword>
<accession>A7I6E1</accession>
<evidence type="ECO:0000259" key="3">
    <source>
        <dbReference type="PROSITE" id="PS51186"/>
    </source>
</evidence>
<keyword evidence="2" id="KW-0012">Acyltransferase</keyword>
<dbReference type="InterPro" id="IPR016181">
    <property type="entry name" value="Acyl_CoA_acyltransferase"/>
</dbReference>
<feature type="domain" description="N-acetyltransferase" evidence="3">
    <location>
        <begin position="3"/>
        <end position="145"/>
    </location>
</feature>
<dbReference type="RefSeq" id="WP_012106326.1">
    <property type="nucleotide sequence ID" value="NC_009712.1"/>
</dbReference>
<dbReference type="EMBL" id="CP000780">
    <property type="protein sequence ID" value="ABS55302.1"/>
    <property type="molecule type" value="Genomic_DNA"/>
</dbReference>
<organism evidence="4 5">
    <name type="scientific">Methanoregula boonei (strain DSM 21154 / JCM 14090 / 6A8)</name>
    <dbReference type="NCBI Taxonomy" id="456442"/>
    <lineage>
        <taxon>Archaea</taxon>
        <taxon>Methanobacteriati</taxon>
        <taxon>Methanobacteriota</taxon>
        <taxon>Stenosarchaea group</taxon>
        <taxon>Methanomicrobia</taxon>
        <taxon>Methanomicrobiales</taxon>
        <taxon>Methanoregulaceae</taxon>
        <taxon>Methanoregula</taxon>
    </lineage>
</organism>
<dbReference type="KEGG" id="mbn:Mboo_0784"/>
<keyword evidence="5" id="KW-1185">Reference proteome</keyword>
<sequence length="153" mass="16971">MTAIVRRATPADIGPILALGTADPAFGVSPRIRFYEREELAEWIAEPGENFLLVIGDAGEICGFCFAKRMSSHWAYLDNFYVRPGVRGHGHGRLLMQALLDLLQGEKIAYLSTLVAESDPFLAEYFRAGGMTPEKKYVWLERFVGDKTSGTSP</sequence>
<proteinExistence type="predicted"/>
<dbReference type="Gene3D" id="3.40.630.30">
    <property type="match status" value="1"/>
</dbReference>
<dbReference type="SUPFAM" id="SSF55729">
    <property type="entry name" value="Acyl-CoA N-acyltransferases (Nat)"/>
    <property type="match status" value="1"/>
</dbReference>
<dbReference type="HOGENOM" id="CLU_1709112_0_0_2"/>
<evidence type="ECO:0000256" key="2">
    <source>
        <dbReference type="ARBA" id="ARBA00023315"/>
    </source>
</evidence>
<dbReference type="Pfam" id="PF00583">
    <property type="entry name" value="Acetyltransf_1"/>
    <property type="match status" value="1"/>
</dbReference>
<dbReference type="AlphaFoldDB" id="A7I6E1"/>
<dbReference type="PROSITE" id="PS51186">
    <property type="entry name" value="GNAT"/>
    <property type="match status" value="1"/>
</dbReference>
<name>A7I6E1_METB6</name>
<dbReference type="eggNOG" id="arCOG00826">
    <property type="taxonomic scope" value="Archaea"/>
</dbReference>
<reference evidence="5" key="1">
    <citation type="journal article" date="2015" name="Microbiology">
        <title>Genome of Methanoregula boonei 6A8 reveals adaptations to oligotrophic peatland environments.</title>
        <authorList>
            <person name="Braeuer S."/>
            <person name="Cadillo-Quiroz H."/>
            <person name="Kyrpides N."/>
            <person name="Woyke T."/>
            <person name="Goodwin L."/>
            <person name="Detter C."/>
            <person name="Podell S."/>
            <person name="Yavitt J.B."/>
            <person name="Zinder S.H."/>
        </authorList>
    </citation>
    <scope>NUCLEOTIDE SEQUENCE [LARGE SCALE GENOMIC DNA]</scope>
    <source>
        <strain evidence="5">DSM 21154 / JCM 14090 / 6A8</strain>
    </source>
</reference>
<dbReference type="STRING" id="456442.Mboo_0784"/>
<evidence type="ECO:0000313" key="5">
    <source>
        <dbReference type="Proteomes" id="UP000002408"/>
    </source>
</evidence>
<dbReference type="PANTHER" id="PTHR43877">
    <property type="entry name" value="AMINOALKYLPHOSPHONATE N-ACETYLTRANSFERASE-RELATED-RELATED"/>
    <property type="match status" value="1"/>
</dbReference>